<reference evidence="6" key="1">
    <citation type="submission" date="2024-05" db="EMBL/GenBank/DDBJ databases">
        <title>Isolation and characterization of Sporomusa carbonis sp. nov., a carboxydotrophic hydrogenogen in the genus of Sporomusa isolated from a charcoal burning pile.</title>
        <authorList>
            <person name="Boeer T."/>
            <person name="Rosenbaum F."/>
            <person name="Eysell L."/>
            <person name="Mueller V."/>
            <person name="Daniel R."/>
            <person name="Poehlein A."/>
        </authorList>
    </citation>
    <scope>NUCLEOTIDE SEQUENCE [LARGE SCALE GENOMIC DNA]</scope>
    <source>
        <strain evidence="6">DSM 10669</strain>
    </source>
</reference>
<keyword evidence="4" id="KW-0233">DNA recombination</keyword>
<comment type="function">
    <text evidence="1">Involved in DNA recombination.</text>
</comment>
<keyword evidence="3" id="KW-0175">Coiled coil</keyword>
<keyword evidence="7" id="KW-1185">Reference proteome</keyword>
<dbReference type="PANTHER" id="PTHR30563:SF0">
    <property type="entry name" value="DNA RECOMBINATION PROTEIN RMUC"/>
    <property type="match status" value="1"/>
</dbReference>
<evidence type="ECO:0000256" key="4">
    <source>
        <dbReference type="ARBA" id="ARBA00023172"/>
    </source>
</evidence>
<keyword evidence="5" id="KW-0812">Transmembrane</keyword>
<dbReference type="InterPro" id="IPR003798">
    <property type="entry name" value="DNA_recombination_RmuC"/>
</dbReference>
<gene>
    <name evidence="6" type="ORF">SPSIL_024880</name>
</gene>
<sequence>MNDIFAAITLLLLIGNGGLLLLLLLKVNKAGSPDLTPFKQLAYNQERLEAMLRDELGKNRQELTFNIKILREELAGQLHEFTNSNDQRFTRLVQLNEQKLDKLRETIEIKLTDIQNDNSKKLEDMRATVDEKLHATLEKRLGESFQLVSERLEQVHKGLGEMQQLASGVGDLKKVLSNVKTRGIWGEMQLASLLEQVLTPEQYATNVATKRGSQDRVEFAVRLPGKDSNDTPVWLPIDAKFPQEDYQRLVEAQDMANAELAAAAAASLETRIRQEAKTIKDKYIDPPNTTDFAIMFLPIEGLYAEVLRRPGLCDSLQREYRISITGPTTLAALLNSLQMGFRTLAIEKRSSEVWGLLGAVKTEFGKFGDVLIKTKEKLDQASKQIDAAAVRTRSIERKLKDVEQLPAADAVRILGHYDSEQE</sequence>
<dbReference type="Proteomes" id="UP000216752">
    <property type="component" value="Chromosome"/>
</dbReference>
<protein>
    <recommendedName>
        <fullName evidence="8">DNA recombination protein RmuC</fullName>
    </recommendedName>
</protein>
<evidence type="ECO:0000313" key="6">
    <source>
        <dbReference type="EMBL" id="XFO66338.1"/>
    </source>
</evidence>
<evidence type="ECO:0000313" key="7">
    <source>
        <dbReference type="Proteomes" id="UP000216752"/>
    </source>
</evidence>
<evidence type="ECO:0000256" key="2">
    <source>
        <dbReference type="ARBA" id="ARBA00009840"/>
    </source>
</evidence>
<name>A0ABZ3ILP6_9FIRM</name>
<accession>A0ABZ3ILP6</accession>
<evidence type="ECO:0000256" key="5">
    <source>
        <dbReference type="SAM" id="Phobius"/>
    </source>
</evidence>
<keyword evidence="5" id="KW-0472">Membrane</keyword>
<evidence type="ECO:0000256" key="1">
    <source>
        <dbReference type="ARBA" id="ARBA00003416"/>
    </source>
</evidence>
<dbReference type="PANTHER" id="PTHR30563">
    <property type="entry name" value="DNA RECOMBINATION PROTEIN RMUC"/>
    <property type="match status" value="1"/>
</dbReference>
<dbReference type="Pfam" id="PF02646">
    <property type="entry name" value="RmuC"/>
    <property type="match status" value="1"/>
</dbReference>
<dbReference type="EMBL" id="CP155573">
    <property type="protein sequence ID" value="XFO66338.1"/>
    <property type="molecule type" value="Genomic_DNA"/>
</dbReference>
<evidence type="ECO:0000256" key="3">
    <source>
        <dbReference type="ARBA" id="ARBA00023054"/>
    </source>
</evidence>
<keyword evidence="5" id="KW-1133">Transmembrane helix</keyword>
<dbReference type="RefSeq" id="WP_094602672.1">
    <property type="nucleotide sequence ID" value="NZ_CP155573.1"/>
</dbReference>
<evidence type="ECO:0008006" key="8">
    <source>
        <dbReference type="Google" id="ProtNLM"/>
    </source>
</evidence>
<organism evidence="6 7">
    <name type="scientific">Sporomusa silvacetica DSM 10669</name>
    <dbReference type="NCBI Taxonomy" id="1123289"/>
    <lineage>
        <taxon>Bacteria</taxon>
        <taxon>Bacillati</taxon>
        <taxon>Bacillota</taxon>
        <taxon>Negativicutes</taxon>
        <taxon>Selenomonadales</taxon>
        <taxon>Sporomusaceae</taxon>
        <taxon>Sporomusa</taxon>
    </lineage>
</organism>
<comment type="similarity">
    <text evidence="2">Belongs to the RmuC family.</text>
</comment>
<proteinExistence type="inferred from homology"/>
<feature type="transmembrane region" description="Helical" evidence="5">
    <location>
        <begin position="6"/>
        <end position="25"/>
    </location>
</feature>